<keyword evidence="2" id="KW-0328">Glycosyltransferase</keyword>
<sequence>MASHQDHHLHFVFFPLMASGHMIPLIDIARLFAQQGIIVTIFTTPHNAARFQTVLTRDLESGLQIRVIQVKFPAEEAGLPEGCENFDMLPSPDLVFNCFAATALLHKPVEKLFEELTPKPNCIISDMSFHGLMTLLASITFQGYLLEEQTASVSCAFTI</sequence>
<dbReference type="EMBL" id="AP019303">
    <property type="protein sequence ID" value="BBH07735.1"/>
    <property type="molecule type" value="Genomic_DNA"/>
</dbReference>
<dbReference type="GO" id="GO:0035251">
    <property type="term" value="F:UDP-glucosyltransferase activity"/>
    <property type="evidence" value="ECO:0007669"/>
    <property type="project" value="TreeGrafter"/>
</dbReference>
<comment type="similarity">
    <text evidence="1">Belongs to the UDP-glycosyltransferase family.</text>
</comment>
<dbReference type="SUPFAM" id="SSF53756">
    <property type="entry name" value="UDP-Glycosyltransferase/glycogen phosphorylase"/>
    <property type="match status" value="1"/>
</dbReference>
<organism evidence="3">
    <name type="scientific">Prunus dulcis</name>
    <name type="common">Almond</name>
    <name type="synonym">Amygdalus dulcis</name>
    <dbReference type="NCBI Taxonomy" id="3755"/>
    <lineage>
        <taxon>Eukaryota</taxon>
        <taxon>Viridiplantae</taxon>
        <taxon>Streptophyta</taxon>
        <taxon>Embryophyta</taxon>
        <taxon>Tracheophyta</taxon>
        <taxon>Spermatophyta</taxon>
        <taxon>Magnoliopsida</taxon>
        <taxon>eudicotyledons</taxon>
        <taxon>Gunneridae</taxon>
        <taxon>Pentapetalae</taxon>
        <taxon>rosids</taxon>
        <taxon>fabids</taxon>
        <taxon>Rosales</taxon>
        <taxon>Rosaceae</taxon>
        <taxon>Amygdaloideae</taxon>
        <taxon>Amygdaleae</taxon>
        <taxon>Prunus</taxon>
    </lineage>
</organism>
<gene>
    <name evidence="3" type="ORF">Prudu_019754</name>
</gene>
<name>A0A4Y1RUX5_PRUDU</name>
<dbReference type="PANTHER" id="PTHR48047:SF229">
    <property type="entry name" value="UDP-GLYCOSYLTRANSFERASE 73C3-RELATED"/>
    <property type="match status" value="1"/>
</dbReference>
<protein>
    <recommendedName>
        <fullName evidence="4">UDP-Glycosyltransferase superfamily protein</fullName>
    </recommendedName>
</protein>
<dbReference type="AlphaFoldDB" id="A0A4Y1RUX5"/>
<accession>A0A4Y1RUX5</accession>
<proteinExistence type="inferred from homology"/>
<reference evidence="3" key="1">
    <citation type="journal article" date="2019" name="Science">
        <title>Mutation of a bHLH transcription factor allowed almond domestication.</title>
        <authorList>
            <person name="Sanchez-Perez R."/>
            <person name="Pavan S."/>
            <person name="Mazzeo R."/>
            <person name="Moldovan C."/>
            <person name="Aiese Cigliano R."/>
            <person name="Del Cueto J."/>
            <person name="Ricciardi F."/>
            <person name="Lotti C."/>
            <person name="Ricciardi L."/>
            <person name="Dicenta F."/>
            <person name="Lopez-Marques R.L."/>
            <person name="Lindberg Moller B."/>
        </authorList>
    </citation>
    <scope>NUCLEOTIDE SEQUENCE</scope>
</reference>
<evidence type="ECO:0000256" key="1">
    <source>
        <dbReference type="ARBA" id="ARBA00009995"/>
    </source>
</evidence>
<evidence type="ECO:0000256" key="2">
    <source>
        <dbReference type="ARBA" id="ARBA00022676"/>
    </source>
</evidence>
<keyword evidence="2" id="KW-0808">Transferase</keyword>
<evidence type="ECO:0008006" key="4">
    <source>
        <dbReference type="Google" id="ProtNLM"/>
    </source>
</evidence>
<dbReference type="Gene3D" id="3.40.50.2000">
    <property type="entry name" value="Glycogen Phosphorylase B"/>
    <property type="match status" value="1"/>
</dbReference>
<evidence type="ECO:0000313" key="3">
    <source>
        <dbReference type="EMBL" id="BBH07735.1"/>
    </source>
</evidence>
<dbReference type="PANTHER" id="PTHR48047">
    <property type="entry name" value="GLYCOSYLTRANSFERASE"/>
    <property type="match status" value="1"/>
</dbReference>